<dbReference type="EMBL" id="KI925457">
    <property type="protein sequence ID" value="ETW82581.1"/>
    <property type="molecule type" value="Genomic_DNA"/>
</dbReference>
<keyword evidence="2" id="KW-1185">Reference proteome</keyword>
<dbReference type="RefSeq" id="XP_009544932.1">
    <property type="nucleotide sequence ID" value="XM_009546637.1"/>
</dbReference>
<dbReference type="Proteomes" id="UP000030671">
    <property type="component" value="Unassembled WGS sequence"/>
</dbReference>
<organism evidence="1 2">
    <name type="scientific">Heterobasidion irregulare (strain TC 32-1)</name>
    <dbReference type="NCBI Taxonomy" id="747525"/>
    <lineage>
        <taxon>Eukaryota</taxon>
        <taxon>Fungi</taxon>
        <taxon>Dikarya</taxon>
        <taxon>Basidiomycota</taxon>
        <taxon>Agaricomycotina</taxon>
        <taxon>Agaricomycetes</taxon>
        <taxon>Russulales</taxon>
        <taxon>Bondarzewiaceae</taxon>
        <taxon>Heterobasidion</taxon>
        <taxon>Heterobasidion annosum species complex</taxon>
    </lineage>
</organism>
<dbReference type="HOGENOM" id="CLU_2867915_0_0_1"/>
<evidence type="ECO:0000313" key="1">
    <source>
        <dbReference type="EMBL" id="ETW82581.1"/>
    </source>
</evidence>
<dbReference type="GeneID" id="20673350"/>
<gene>
    <name evidence="1" type="ORF">HETIRDRAFT_416707</name>
</gene>
<evidence type="ECO:0000313" key="2">
    <source>
        <dbReference type="Proteomes" id="UP000030671"/>
    </source>
</evidence>
<accession>W4KBX6</accession>
<dbReference type="KEGG" id="hir:HETIRDRAFT_416707"/>
<dbReference type="AlphaFoldDB" id="W4KBX6"/>
<reference evidence="1 2" key="1">
    <citation type="journal article" date="2012" name="New Phytol.">
        <title>Insight into trade-off between wood decay and parasitism from the genome of a fungal forest pathogen.</title>
        <authorList>
            <person name="Olson A."/>
            <person name="Aerts A."/>
            <person name="Asiegbu F."/>
            <person name="Belbahri L."/>
            <person name="Bouzid O."/>
            <person name="Broberg A."/>
            <person name="Canback B."/>
            <person name="Coutinho P.M."/>
            <person name="Cullen D."/>
            <person name="Dalman K."/>
            <person name="Deflorio G."/>
            <person name="van Diepen L.T."/>
            <person name="Dunand C."/>
            <person name="Duplessis S."/>
            <person name="Durling M."/>
            <person name="Gonthier P."/>
            <person name="Grimwood J."/>
            <person name="Fossdal C.G."/>
            <person name="Hansson D."/>
            <person name="Henrissat B."/>
            <person name="Hietala A."/>
            <person name="Himmelstrand K."/>
            <person name="Hoffmeister D."/>
            <person name="Hogberg N."/>
            <person name="James T.Y."/>
            <person name="Karlsson M."/>
            <person name="Kohler A."/>
            <person name="Kues U."/>
            <person name="Lee Y.H."/>
            <person name="Lin Y.C."/>
            <person name="Lind M."/>
            <person name="Lindquist E."/>
            <person name="Lombard V."/>
            <person name="Lucas S."/>
            <person name="Lunden K."/>
            <person name="Morin E."/>
            <person name="Murat C."/>
            <person name="Park J."/>
            <person name="Raffaello T."/>
            <person name="Rouze P."/>
            <person name="Salamov A."/>
            <person name="Schmutz J."/>
            <person name="Solheim H."/>
            <person name="Stahlberg J."/>
            <person name="Velez H."/>
            <person name="de Vries R.P."/>
            <person name="Wiebenga A."/>
            <person name="Woodward S."/>
            <person name="Yakovlev I."/>
            <person name="Garbelotto M."/>
            <person name="Martin F."/>
            <person name="Grigoriev I.V."/>
            <person name="Stenlid J."/>
        </authorList>
    </citation>
    <scope>NUCLEOTIDE SEQUENCE [LARGE SCALE GENOMIC DNA]</scope>
    <source>
        <strain evidence="1 2">TC 32-1</strain>
    </source>
</reference>
<sequence>MDHVGTQHENFDTPSAIVPRIDCGCWYMHPLRRARCWIDRCLFLDTGYQYDCHYAHGGEGMISV</sequence>
<name>W4KBX6_HETIT</name>
<proteinExistence type="predicted"/>
<dbReference type="InParanoid" id="W4KBX6"/>
<protein>
    <submittedName>
        <fullName evidence="1">Uncharacterized protein</fullName>
    </submittedName>
</protein>